<evidence type="ECO:0000313" key="2">
    <source>
        <dbReference type="EMBL" id="KAG8458907.1"/>
    </source>
</evidence>
<proteinExistence type="predicted"/>
<protein>
    <submittedName>
        <fullName evidence="2">Uncharacterized protein</fullName>
    </submittedName>
</protein>
<organism evidence="2 3">
    <name type="scientific">Diacronema lutheri</name>
    <name type="common">Unicellular marine alga</name>
    <name type="synonym">Monochrysis lutheri</name>
    <dbReference type="NCBI Taxonomy" id="2081491"/>
    <lineage>
        <taxon>Eukaryota</taxon>
        <taxon>Haptista</taxon>
        <taxon>Haptophyta</taxon>
        <taxon>Pavlovophyceae</taxon>
        <taxon>Pavlovales</taxon>
        <taxon>Pavlovaceae</taxon>
        <taxon>Diacronema</taxon>
    </lineage>
</organism>
<evidence type="ECO:0000313" key="3">
    <source>
        <dbReference type="Proteomes" id="UP000751190"/>
    </source>
</evidence>
<dbReference type="EMBL" id="JAGTXO010000046">
    <property type="protein sequence ID" value="KAG8458907.1"/>
    <property type="molecule type" value="Genomic_DNA"/>
</dbReference>
<keyword evidence="3" id="KW-1185">Reference proteome</keyword>
<dbReference type="OMA" id="AVATWIC"/>
<feature type="region of interest" description="Disordered" evidence="1">
    <location>
        <begin position="34"/>
        <end position="59"/>
    </location>
</feature>
<gene>
    <name evidence="2" type="ORF">KFE25_004241</name>
</gene>
<sequence length="312" mass="34075">MGAAPGRELTEYEKYMQKRVESGENLDETYSDLGVEMDFDGGDSGSGAVGDGQVTLDNQHDSPFLVGGGGQRDAVEGAAAIANLEMAEKTEEVVEAAMSARDAKQKNYWGRQIGTGYADELLKEGKFEDRPVLRQQLENWQNQQSLKVATDASTEAQTTFFGVQQADQATDWKKTRGRPIDQLRTTISVQNVGSSQRLDGEEWGELAVRADEPIEATHEVLATPSAIGVLEIEVLNELSAFSPFRCGFTADSPSTMTLSPSEGVMEKRETGHPVTVLVRFTPEAYGNPLIGTIVFETEDFRKVYKVVGKTAH</sequence>
<comment type="caution">
    <text evidence="2">The sequence shown here is derived from an EMBL/GenBank/DDBJ whole genome shotgun (WGS) entry which is preliminary data.</text>
</comment>
<dbReference type="OrthoDB" id="188898at2759"/>
<dbReference type="AlphaFoldDB" id="A0A8J5X999"/>
<name>A0A8J5X999_DIALT</name>
<accession>A0A8J5X999</accession>
<reference evidence="2" key="1">
    <citation type="submission" date="2021-05" db="EMBL/GenBank/DDBJ databases">
        <title>The genome of the haptophyte Pavlova lutheri (Diacronema luteri, Pavlovales) - a model for lipid biosynthesis in eukaryotic algae.</title>
        <authorList>
            <person name="Hulatt C.J."/>
            <person name="Posewitz M.C."/>
        </authorList>
    </citation>
    <scope>NUCLEOTIDE SEQUENCE</scope>
    <source>
        <strain evidence="2">NIVA-4/92</strain>
    </source>
</reference>
<dbReference type="Proteomes" id="UP000751190">
    <property type="component" value="Unassembled WGS sequence"/>
</dbReference>
<evidence type="ECO:0000256" key="1">
    <source>
        <dbReference type="SAM" id="MobiDB-lite"/>
    </source>
</evidence>